<evidence type="ECO:0000313" key="4">
    <source>
        <dbReference type="Proteomes" id="UP000283433"/>
    </source>
</evidence>
<sequence>MMGTINNTLLHSVSLLIEESRKVLVRNVNTTMVFTYFHVGRMIVEEEQQGSQRAAYAESIISELSTHLTREYGKGFSKRNLEYFRQFYLLYRSKIAQSLIAQSKQSAEPSSIAQSLSAFSEVFRLSWTHYIHLMKIEDSEERKFYEIEAISNNWSVRELQRQFSSSLFERLVLSKNKASIKDLSSVGNVLEKPFDALKTPFVLEFLNLKESESYSESDLETAIINKLEHFMMELGKGFLFEGRQRRITLVGDHFYIDLVFYNRLLKCFVLIDLKIGKLSHQDLGQMQMYVNYYDRKIKLPDEKNTIGIVLCKEENKAVVEFTLPLNNEQIFAKEYKLYLPSKEDLRKQLEV</sequence>
<feature type="domain" description="YhcG N-terminal" evidence="2">
    <location>
        <begin position="13"/>
        <end position="170"/>
    </location>
</feature>
<dbReference type="Pfam" id="PF06250">
    <property type="entry name" value="YhcG_C"/>
    <property type="match status" value="1"/>
</dbReference>
<protein>
    <recommendedName>
        <fullName evidence="5">Cytoplasmic protein</fullName>
    </recommendedName>
</protein>
<dbReference type="OrthoDB" id="9801263at2"/>
<dbReference type="AlphaFoldDB" id="A0A419S512"/>
<dbReference type="InterPro" id="IPR041527">
    <property type="entry name" value="YhcG_N"/>
</dbReference>
<dbReference type="InterPro" id="IPR011856">
    <property type="entry name" value="tRNA_endonuc-like_dom_sf"/>
</dbReference>
<evidence type="ECO:0000313" key="3">
    <source>
        <dbReference type="EMBL" id="RKD15163.1"/>
    </source>
</evidence>
<name>A0A419S512_9SPHI</name>
<organism evidence="3 4">
    <name type="scientific">Pelobium manganitolerans</name>
    <dbReference type="NCBI Taxonomy" id="1842495"/>
    <lineage>
        <taxon>Bacteria</taxon>
        <taxon>Pseudomonadati</taxon>
        <taxon>Bacteroidota</taxon>
        <taxon>Sphingobacteriia</taxon>
        <taxon>Sphingobacteriales</taxon>
        <taxon>Sphingobacteriaceae</taxon>
        <taxon>Pelobium</taxon>
    </lineage>
</organism>
<evidence type="ECO:0000259" key="1">
    <source>
        <dbReference type="Pfam" id="PF06250"/>
    </source>
</evidence>
<dbReference type="Pfam" id="PF17761">
    <property type="entry name" value="DUF1016_N"/>
    <property type="match status" value="1"/>
</dbReference>
<dbReference type="Proteomes" id="UP000283433">
    <property type="component" value="Unassembled WGS sequence"/>
</dbReference>
<dbReference type="PANTHER" id="PTHR30547:SF5">
    <property type="entry name" value="NUCLEASE YHCG-RELATED"/>
    <property type="match status" value="1"/>
</dbReference>
<proteinExistence type="predicted"/>
<dbReference type="InterPro" id="IPR053148">
    <property type="entry name" value="PD-DEXK-like_domain"/>
</dbReference>
<feature type="domain" description="YhcG PDDEXK nuclease" evidence="1">
    <location>
        <begin position="196"/>
        <end position="349"/>
    </location>
</feature>
<reference evidence="3 4" key="1">
    <citation type="submission" date="2016-07" db="EMBL/GenBank/DDBJ databases">
        <title>Genome of Pelobium manganitolerans.</title>
        <authorList>
            <person name="Wu S."/>
            <person name="Wang G."/>
        </authorList>
    </citation>
    <scope>NUCLEOTIDE SEQUENCE [LARGE SCALE GENOMIC DNA]</scope>
    <source>
        <strain evidence="3 4">YS-25</strain>
    </source>
</reference>
<gene>
    <name evidence="3" type="ORF">BCY91_06480</name>
</gene>
<evidence type="ECO:0008006" key="5">
    <source>
        <dbReference type="Google" id="ProtNLM"/>
    </source>
</evidence>
<dbReference type="Gene3D" id="3.40.1350.10">
    <property type="match status" value="1"/>
</dbReference>
<evidence type="ECO:0000259" key="2">
    <source>
        <dbReference type="Pfam" id="PF17761"/>
    </source>
</evidence>
<dbReference type="EMBL" id="MBTA01000025">
    <property type="protein sequence ID" value="RKD15163.1"/>
    <property type="molecule type" value="Genomic_DNA"/>
</dbReference>
<dbReference type="InterPro" id="IPR009362">
    <property type="entry name" value="YhcG_C"/>
</dbReference>
<comment type="caution">
    <text evidence="3">The sequence shown here is derived from an EMBL/GenBank/DDBJ whole genome shotgun (WGS) entry which is preliminary data.</text>
</comment>
<dbReference type="PANTHER" id="PTHR30547">
    <property type="entry name" value="UNCHARACTERIZED PROTEIN YHCG-RELATED"/>
    <property type="match status" value="1"/>
</dbReference>
<accession>A0A419S512</accession>
<dbReference type="GO" id="GO:0003676">
    <property type="term" value="F:nucleic acid binding"/>
    <property type="evidence" value="ECO:0007669"/>
    <property type="project" value="InterPro"/>
</dbReference>
<keyword evidence="4" id="KW-1185">Reference proteome</keyword>